<dbReference type="PANTHER" id="PTHR13388">
    <property type="entry name" value="DETONATOR, ISOFORM E"/>
    <property type="match status" value="1"/>
</dbReference>
<dbReference type="InterPro" id="IPR055424">
    <property type="entry name" value="Ig_TMEM132_6th"/>
</dbReference>
<dbReference type="Pfam" id="PF16070">
    <property type="entry name" value="Ig_TMEM132_4th"/>
    <property type="match status" value="1"/>
</dbReference>
<organism evidence="15 16">
    <name type="scientific">Eleutherodactylus coqui</name>
    <name type="common">Puerto Rican coqui</name>
    <dbReference type="NCBI Taxonomy" id="57060"/>
    <lineage>
        <taxon>Eukaryota</taxon>
        <taxon>Metazoa</taxon>
        <taxon>Chordata</taxon>
        <taxon>Craniata</taxon>
        <taxon>Vertebrata</taxon>
        <taxon>Euteleostomi</taxon>
        <taxon>Amphibia</taxon>
        <taxon>Batrachia</taxon>
        <taxon>Anura</taxon>
        <taxon>Neobatrachia</taxon>
        <taxon>Hyloidea</taxon>
        <taxon>Eleutherodactylidae</taxon>
        <taxon>Eleutherodactylinae</taxon>
        <taxon>Eleutherodactylus</taxon>
        <taxon>Eleutherodactylus</taxon>
    </lineage>
</organism>
<dbReference type="InterPro" id="IPR055423">
    <property type="entry name" value="Ig_TMEM132_5th"/>
</dbReference>
<accession>A0A8J6EF81</accession>
<feature type="domain" description="Transmembrane protein TMEM132 sixth" evidence="14">
    <location>
        <begin position="597"/>
        <end position="716"/>
    </location>
</feature>
<dbReference type="Pfam" id="PF23487">
    <property type="entry name" value="Ig_TMEM132_6th"/>
    <property type="match status" value="1"/>
</dbReference>
<feature type="signal peptide" evidence="8">
    <location>
        <begin position="1"/>
        <end position="16"/>
    </location>
</feature>
<evidence type="ECO:0000313" key="15">
    <source>
        <dbReference type="EMBL" id="KAG9467926.1"/>
    </source>
</evidence>
<evidence type="ECO:0000256" key="5">
    <source>
        <dbReference type="ARBA" id="ARBA00023136"/>
    </source>
</evidence>
<dbReference type="OrthoDB" id="10026202at2759"/>
<feature type="domain" description="Transmembrane protein TMEM132 cohesin-like" evidence="11">
    <location>
        <begin position="214"/>
        <end position="357"/>
    </location>
</feature>
<evidence type="ECO:0000256" key="6">
    <source>
        <dbReference type="SAM" id="MobiDB-lite"/>
    </source>
</evidence>
<protein>
    <recommendedName>
        <fullName evidence="17">Transmembrane protein 132D</fullName>
    </recommendedName>
</protein>
<gene>
    <name evidence="15" type="ORF">GDO78_014036</name>
</gene>
<name>A0A8J6EF81_ELECQ</name>
<evidence type="ECO:0000256" key="2">
    <source>
        <dbReference type="ARBA" id="ARBA00006166"/>
    </source>
</evidence>
<evidence type="ECO:0000256" key="8">
    <source>
        <dbReference type="SAM" id="SignalP"/>
    </source>
</evidence>
<dbReference type="Pfam" id="PF15706">
    <property type="entry name" value="TMEM132_C"/>
    <property type="match status" value="1"/>
</dbReference>
<feature type="domain" description="Transmembrane protein TMEM132 second Ig-like" evidence="12">
    <location>
        <begin position="100"/>
        <end position="176"/>
    </location>
</feature>
<keyword evidence="5 7" id="KW-0472">Membrane</keyword>
<sequence>MGALALLLGFLGLTQAAGHSVNTPMLPVALEVKDVPQYFRLQKAVSADDSTLPQGSSPHRETFFIPRLGAREPHVRASLQHIQSQETIPWEMLGARVKGIQGEVVDGQVSPSDPVARVLFHRSGTDGHSKVAQDPCVTMQAAHEGLSVQGSCRIQLPFDVCVVELLFSPSWFTSVSTPVNVSLNYSVSEDCKYSQDGSELAGVVQMMGMSSPKVQHLNVGDLMTITLPDKTLLPGEVFTASLSLRHNWTQPSFTLRVRCRTGLELLFARSAAVNTWAIKTELQKTAKHHTVTGHLTQRGAAEHRFPQVVALLDFLVSNVSVGFAVSRRITFQLEVPGVGAAIAGVRGNAEVLVSDHDLKAIIPLVKSHEILNTAPLTGISQKIPVRVFALEAGGFVMDVTKEAGCETPNAQIIQVSDSCDFLFVGGKETQGAVGVKVEFWLERLRSSLSLSLWVPLLPLRVEVSDTNLQRLPSSGSLGNGMESENEEYRRSASDHRGHSCHPQYQRALVRFLAYFVAHSMDGSNQLTYLFGSEWMLDVSPLIRSQAVIRDQRIARMEEEGSVLIGQQPGLTSVEVRSPVSHSILGEQTISVSLEAVSILDLRSSLLWGISLSVTQTLVQHSGAFTISYKSEEARMIPKQEAILSVWLLFSDMSIAPITIYNPQELSLSIVSSDPSVLSVGHSVISGSYWSMPVLIFENSGEEPLLRMSLFSSERCREKETTGVLSAGYIRVTFPRNGTIRDEDHDRDKIQGDTVLLTRDGDIISSANNVIPGTSDIILRSDHTTIDDKSSSGVDDIVTKRWGIPGLEEGLYGLLAMFCLLTLLFFFSCLAFIRRHRKKSAHEDPGNPEAPNWVWLEGSDANGPKSQGTVSEEEEERGEWDVRNLGSQSLTSTFHPLKNFHELESNSECHSDTSSFSTSTNNSKAYLEAKRSEVKSFKITPHGERRIERLPNDPNIQSILVASEEDIVWVCKDMGMREPQEIMSYMERIRAEIPHQDDIKREGLKGRGVDVVGARIKRIT</sequence>
<dbReference type="InterPro" id="IPR055421">
    <property type="entry name" value="TMEM132_3rd"/>
</dbReference>
<evidence type="ECO:0008006" key="17">
    <source>
        <dbReference type="Google" id="ProtNLM"/>
    </source>
</evidence>
<keyword evidence="16" id="KW-1185">Reference proteome</keyword>
<feature type="domain" description="Transmembrane protein TMEM132 C-terminal" evidence="9">
    <location>
        <begin position="791"/>
        <end position="857"/>
    </location>
</feature>
<evidence type="ECO:0000259" key="14">
    <source>
        <dbReference type="Pfam" id="PF23487"/>
    </source>
</evidence>
<dbReference type="Pfam" id="PF23486">
    <property type="entry name" value="Ig_TMEM132_5th"/>
    <property type="match status" value="1"/>
</dbReference>
<evidence type="ECO:0000259" key="13">
    <source>
        <dbReference type="Pfam" id="PF23486"/>
    </source>
</evidence>
<evidence type="ECO:0000259" key="9">
    <source>
        <dbReference type="Pfam" id="PF15706"/>
    </source>
</evidence>
<evidence type="ECO:0000259" key="11">
    <source>
        <dbReference type="Pfam" id="PF23039"/>
    </source>
</evidence>
<dbReference type="InterPro" id="IPR031436">
    <property type="entry name" value="TMEM132_C"/>
</dbReference>
<evidence type="ECO:0000313" key="16">
    <source>
        <dbReference type="Proteomes" id="UP000770717"/>
    </source>
</evidence>
<dbReference type="GO" id="GO:0016020">
    <property type="term" value="C:membrane"/>
    <property type="evidence" value="ECO:0007669"/>
    <property type="project" value="UniProtKB-SubCell"/>
</dbReference>
<dbReference type="Proteomes" id="UP000770717">
    <property type="component" value="Unassembled WGS sequence"/>
</dbReference>
<dbReference type="Pfam" id="PF23481">
    <property type="entry name" value="Ig_TMEM132_2nd"/>
    <property type="match status" value="1"/>
</dbReference>
<feature type="chain" id="PRO_5035290598" description="Transmembrane protein 132D" evidence="8">
    <location>
        <begin position="17"/>
        <end position="1019"/>
    </location>
</feature>
<feature type="domain" description="Transmembrane protein family 132 fourth" evidence="10">
    <location>
        <begin position="360"/>
        <end position="457"/>
    </location>
</feature>
<dbReference type="Pfam" id="PF23039">
    <property type="entry name" value="TMEM132_3rd"/>
    <property type="match status" value="1"/>
</dbReference>
<proteinExistence type="inferred from homology"/>
<dbReference type="InterPro" id="IPR055422">
    <property type="entry name" value="Ig_TMEM132_2nd"/>
</dbReference>
<keyword evidence="8" id="KW-0732">Signal</keyword>
<dbReference type="InterPro" id="IPR031437">
    <property type="entry name" value="Ig_TMEM132_4th"/>
</dbReference>
<evidence type="ECO:0000256" key="1">
    <source>
        <dbReference type="ARBA" id="ARBA00004479"/>
    </source>
</evidence>
<evidence type="ECO:0000256" key="7">
    <source>
        <dbReference type="SAM" id="Phobius"/>
    </source>
</evidence>
<feature type="transmembrane region" description="Helical" evidence="7">
    <location>
        <begin position="810"/>
        <end position="832"/>
    </location>
</feature>
<evidence type="ECO:0000256" key="3">
    <source>
        <dbReference type="ARBA" id="ARBA00022692"/>
    </source>
</evidence>
<feature type="domain" description="Transmembrane protein TMEM132 fifth" evidence="13">
    <location>
        <begin position="461"/>
        <end position="595"/>
    </location>
</feature>
<evidence type="ECO:0000256" key="4">
    <source>
        <dbReference type="ARBA" id="ARBA00022989"/>
    </source>
</evidence>
<comment type="subcellular location">
    <subcellularLocation>
        <location evidence="1">Membrane</location>
        <topology evidence="1">Single-pass type I membrane protein</topology>
    </subcellularLocation>
</comment>
<comment type="similarity">
    <text evidence="2">Belongs to the TMEM132 family.</text>
</comment>
<feature type="compositionally biased region" description="Basic and acidic residues" evidence="6">
    <location>
        <begin position="486"/>
        <end position="497"/>
    </location>
</feature>
<dbReference type="PANTHER" id="PTHR13388:SF9">
    <property type="entry name" value="TRANSMEMBRANE PROTEIN 132A"/>
    <property type="match status" value="1"/>
</dbReference>
<reference evidence="15" key="1">
    <citation type="thesis" date="2020" institute="ProQuest LLC" country="789 East Eisenhower Parkway, Ann Arbor, MI, USA">
        <title>Comparative Genomics and Chromosome Evolution.</title>
        <authorList>
            <person name="Mudd A.B."/>
        </authorList>
    </citation>
    <scope>NUCLEOTIDE SEQUENCE</scope>
    <source>
        <strain evidence="15">HN-11 Male</strain>
        <tissue evidence="15">Kidney and liver</tissue>
    </source>
</reference>
<dbReference type="InterPro" id="IPR026307">
    <property type="entry name" value="TMEM132"/>
</dbReference>
<dbReference type="EMBL" id="WNTK01001117">
    <property type="protein sequence ID" value="KAG9467926.1"/>
    <property type="molecule type" value="Genomic_DNA"/>
</dbReference>
<evidence type="ECO:0000259" key="12">
    <source>
        <dbReference type="Pfam" id="PF23481"/>
    </source>
</evidence>
<evidence type="ECO:0000259" key="10">
    <source>
        <dbReference type="Pfam" id="PF16070"/>
    </source>
</evidence>
<dbReference type="AlphaFoldDB" id="A0A8J6EF81"/>
<comment type="caution">
    <text evidence="15">The sequence shown here is derived from an EMBL/GenBank/DDBJ whole genome shotgun (WGS) entry which is preliminary data.</text>
</comment>
<keyword evidence="3 7" id="KW-0812">Transmembrane</keyword>
<keyword evidence="4 7" id="KW-1133">Transmembrane helix</keyword>
<feature type="region of interest" description="Disordered" evidence="6">
    <location>
        <begin position="472"/>
        <end position="499"/>
    </location>
</feature>
<feature type="region of interest" description="Disordered" evidence="6">
    <location>
        <begin position="837"/>
        <end position="881"/>
    </location>
</feature>